<gene>
    <name evidence="2" type="ORF">CC80DRAFT_559231</name>
</gene>
<proteinExistence type="predicted"/>
<dbReference type="OrthoDB" id="448455at2759"/>
<name>A0A6A5U0W0_9PLEO</name>
<dbReference type="EMBL" id="ML976987">
    <property type="protein sequence ID" value="KAF1958308.1"/>
    <property type="molecule type" value="Genomic_DNA"/>
</dbReference>
<dbReference type="InterPro" id="IPR031350">
    <property type="entry name" value="Goodbye_dom"/>
</dbReference>
<reference evidence="2" key="1">
    <citation type="journal article" date="2020" name="Stud. Mycol.">
        <title>101 Dothideomycetes genomes: a test case for predicting lifestyles and emergence of pathogens.</title>
        <authorList>
            <person name="Haridas S."/>
            <person name="Albert R."/>
            <person name="Binder M."/>
            <person name="Bloem J."/>
            <person name="Labutti K."/>
            <person name="Salamov A."/>
            <person name="Andreopoulos B."/>
            <person name="Baker S."/>
            <person name="Barry K."/>
            <person name="Bills G."/>
            <person name="Bluhm B."/>
            <person name="Cannon C."/>
            <person name="Castanera R."/>
            <person name="Culley D."/>
            <person name="Daum C."/>
            <person name="Ezra D."/>
            <person name="Gonzalez J."/>
            <person name="Henrissat B."/>
            <person name="Kuo A."/>
            <person name="Liang C."/>
            <person name="Lipzen A."/>
            <person name="Lutzoni F."/>
            <person name="Magnuson J."/>
            <person name="Mondo S."/>
            <person name="Nolan M."/>
            <person name="Ohm R."/>
            <person name="Pangilinan J."/>
            <person name="Park H.-J."/>
            <person name="Ramirez L."/>
            <person name="Alfaro M."/>
            <person name="Sun H."/>
            <person name="Tritt A."/>
            <person name="Yoshinaga Y."/>
            <person name="Zwiers L.-H."/>
            <person name="Turgeon B."/>
            <person name="Goodwin S."/>
            <person name="Spatafora J."/>
            <person name="Crous P."/>
            <person name="Grigoriev I."/>
        </authorList>
    </citation>
    <scope>NUCLEOTIDE SEQUENCE</scope>
    <source>
        <strain evidence="2">CBS 675.92</strain>
    </source>
</reference>
<keyword evidence="3" id="KW-1185">Reference proteome</keyword>
<evidence type="ECO:0000259" key="1">
    <source>
        <dbReference type="Pfam" id="PF17109"/>
    </source>
</evidence>
<dbReference type="Proteomes" id="UP000800035">
    <property type="component" value="Unassembled WGS sequence"/>
</dbReference>
<dbReference type="Pfam" id="PF17109">
    <property type="entry name" value="Goodbye"/>
    <property type="match status" value="1"/>
</dbReference>
<protein>
    <recommendedName>
        <fullName evidence="1">Fungal STAND N-terminal Goodbye domain-containing protein</fullName>
    </recommendedName>
</protein>
<evidence type="ECO:0000313" key="3">
    <source>
        <dbReference type="Proteomes" id="UP000800035"/>
    </source>
</evidence>
<feature type="domain" description="Fungal STAND N-terminal Goodbye" evidence="1">
    <location>
        <begin position="20"/>
        <end position="150"/>
    </location>
</feature>
<organism evidence="2 3">
    <name type="scientific">Byssothecium circinans</name>
    <dbReference type="NCBI Taxonomy" id="147558"/>
    <lineage>
        <taxon>Eukaryota</taxon>
        <taxon>Fungi</taxon>
        <taxon>Dikarya</taxon>
        <taxon>Ascomycota</taxon>
        <taxon>Pezizomycotina</taxon>
        <taxon>Dothideomycetes</taxon>
        <taxon>Pleosporomycetidae</taxon>
        <taxon>Pleosporales</taxon>
        <taxon>Massarineae</taxon>
        <taxon>Massarinaceae</taxon>
        <taxon>Byssothecium</taxon>
    </lineage>
</organism>
<accession>A0A6A5U0W0</accession>
<dbReference type="AlphaFoldDB" id="A0A6A5U0W0"/>
<sequence length="173" mass="19111">MVVRKIELPPEEATDLASLWSRAVKEYESTTNADLSKMKAQSTEHVVRNVTEMMDEVEKRSDKFLSFRHKKDKVSKAREAIGKHLDSMQTCVDGISMIGAAASVFPPALPVNLVFAACGRVISAFMDIQNNLDKVEEFLGLSSRFFERLSIIEGTKCSDGPLGKAIVQSSQLS</sequence>
<evidence type="ECO:0000313" key="2">
    <source>
        <dbReference type="EMBL" id="KAF1958308.1"/>
    </source>
</evidence>